<dbReference type="Gene3D" id="3.40.50.800">
    <property type="entry name" value="Anticodon-binding domain"/>
    <property type="match status" value="1"/>
</dbReference>
<dbReference type="PANTHER" id="PTHR43707">
    <property type="entry name" value="HISTIDYL-TRNA SYNTHETASE"/>
    <property type="match status" value="1"/>
</dbReference>
<dbReference type="CDD" id="cd00859">
    <property type="entry name" value="HisRS_anticodon"/>
    <property type="match status" value="1"/>
</dbReference>
<comment type="subunit">
    <text evidence="2 9">Homodimer.</text>
</comment>
<evidence type="ECO:0000256" key="10">
    <source>
        <dbReference type="PIRSR" id="PIRSR001549-1"/>
    </source>
</evidence>
<keyword evidence="6 9" id="KW-0648">Protein biosynthesis</keyword>
<evidence type="ECO:0000256" key="1">
    <source>
        <dbReference type="ARBA" id="ARBA00008226"/>
    </source>
</evidence>
<dbReference type="EMBL" id="OBEN01000005">
    <property type="protein sequence ID" value="SNZ14423.1"/>
    <property type="molecule type" value="Genomic_DNA"/>
</dbReference>
<evidence type="ECO:0000256" key="9">
    <source>
        <dbReference type="HAMAP-Rule" id="MF_00127"/>
    </source>
</evidence>
<accession>A0A285NZQ9</accession>
<dbReference type="GO" id="GO:0005737">
    <property type="term" value="C:cytoplasm"/>
    <property type="evidence" value="ECO:0007669"/>
    <property type="project" value="UniProtKB-SubCell"/>
</dbReference>
<evidence type="ECO:0000256" key="7">
    <source>
        <dbReference type="ARBA" id="ARBA00023146"/>
    </source>
</evidence>
<dbReference type="GO" id="GO:0004821">
    <property type="term" value="F:histidine-tRNA ligase activity"/>
    <property type="evidence" value="ECO:0007669"/>
    <property type="project" value="UniProtKB-UniRule"/>
</dbReference>
<sequence length="408" mass="47198">MAEFQSVRGFHDVLGEDLKRFRYVSDSIRKLLKLYNFEEILLPVVEYLEVFQRSIGEITDIVQKEMFVFQDRKGRWLALRPEGTAGAVRAYIQNKLYALKPYTKLFYEGPMFRYERPQAGRYRQFHQIGAEVFGIQDPQVDAEMIDLVYTVLSKLGIPATIEINSIGCRVCRPAYREALSEYLEKVVGHLCDVCMDRKDKNPLRVLDCKVDTCKSAVKDAPKMVDYLCQECREHYNTLKSYLDKLSVPYRENHYLVRGLDYYTKTVFEAVSDELGITLIAGGRYDYLVEELGGPPTPAMGFAVGIERLSMLIKDLPQEEPLYMVLPFGDVMDYALEVVKKLREMGRRVELSYRKAGLKKQLELANKLKADFVVIIGEDEKKNRRITLKDMRTGKQETINFPELVHETL</sequence>
<keyword evidence="4 9" id="KW-0547">Nucleotide-binding</keyword>
<dbReference type="PROSITE" id="PS50862">
    <property type="entry name" value="AA_TRNA_LIGASE_II"/>
    <property type="match status" value="1"/>
</dbReference>
<dbReference type="PIRSF" id="PIRSF001549">
    <property type="entry name" value="His-tRNA_synth"/>
    <property type="match status" value="1"/>
</dbReference>
<dbReference type="Gene3D" id="3.30.930.10">
    <property type="entry name" value="Bira Bifunctional Protein, Domain 2"/>
    <property type="match status" value="1"/>
</dbReference>
<evidence type="ECO:0000256" key="5">
    <source>
        <dbReference type="ARBA" id="ARBA00022840"/>
    </source>
</evidence>
<evidence type="ECO:0000313" key="13">
    <source>
        <dbReference type="Proteomes" id="UP000218627"/>
    </source>
</evidence>
<name>A0A285NZQ9_9AQUI</name>
<dbReference type="NCBIfam" id="TIGR00442">
    <property type="entry name" value="hisS"/>
    <property type="match status" value="1"/>
</dbReference>
<organism evidence="12 13">
    <name type="scientific">Hydrogenobacter hydrogenophilus</name>
    <dbReference type="NCBI Taxonomy" id="35835"/>
    <lineage>
        <taxon>Bacteria</taxon>
        <taxon>Pseudomonadati</taxon>
        <taxon>Aquificota</taxon>
        <taxon>Aquificia</taxon>
        <taxon>Aquificales</taxon>
        <taxon>Aquificaceae</taxon>
        <taxon>Hydrogenobacter</taxon>
    </lineage>
</organism>
<evidence type="ECO:0000256" key="4">
    <source>
        <dbReference type="ARBA" id="ARBA00022741"/>
    </source>
</evidence>
<feature type="binding site" evidence="10">
    <location>
        <position position="127"/>
    </location>
    <ligand>
        <name>L-histidine</name>
        <dbReference type="ChEBI" id="CHEBI:57595"/>
    </ligand>
</feature>
<dbReference type="PANTHER" id="PTHR43707:SF1">
    <property type="entry name" value="HISTIDINE--TRNA LIGASE, MITOCHONDRIAL-RELATED"/>
    <property type="match status" value="1"/>
</dbReference>
<feature type="binding site" evidence="10">
    <location>
        <position position="131"/>
    </location>
    <ligand>
        <name>L-histidine</name>
        <dbReference type="ChEBI" id="CHEBI:57595"/>
    </ligand>
</feature>
<dbReference type="HAMAP" id="MF_00127">
    <property type="entry name" value="His_tRNA_synth"/>
    <property type="match status" value="1"/>
</dbReference>
<comment type="subcellular location">
    <subcellularLocation>
        <location evidence="9">Cytoplasm</location>
    </subcellularLocation>
</comment>
<dbReference type="AlphaFoldDB" id="A0A285NZQ9"/>
<dbReference type="InterPro" id="IPR033656">
    <property type="entry name" value="HisRS_anticodon"/>
</dbReference>
<feature type="binding site" evidence="10">
    <location>
        <begin position="261"/>
        <end position="262"/>
    </location>
    <ligand>
        <name>L-histidine</name>
        <dbReference type="ChEBI" id="CHEBI:57595"/>
    </ligand>
</feature>
<dbReference type="SUPFAM" id="SSF52954">
    <property type="entry name" value="Class II aaRS ABD-related"/>
    <property type="match status" value="1"/>
</dbReference>
<dbReference type="OrthoDB" id="9800814at2"/>
<dbReference type="CDD" id="cd00773">
    <property type="entry name" value="HisRS-like_core"/>
    <property type="match status" value="1"/>
</dbReference>
<evidence type="ECO:0000256" key="2">
    <source>
        <dbReference type="ARBA" id="ARBA00011738"/>
    </source>
</evidence>
<protein>
    <recommendedName>
        <fullName evidence="9">Histidine--tRNA ligase</fullName>
        <ecNumber evidence="9">6.1.1.21</ecNumber>
    </recommendedName>
    <alternativeName>
        <fullName evidence="9">Histidyl-tRNA synthetase</fullName>
        <shortName evidence="9">HisRS</shortName>
    </alternativeName>
</protein>
<keyword evidence="9" id="KW-0963">Cytoplasm</keyword>
<dbReference type="InterPro" id="IPR006195">
    <property type="entry name" value="aa-tRNA-synth_II"/>
</dbReference>
<comment type="similarity">
    <text evidence="1 9">Belongs to the class-II aminoacyl-tRNA synthetase family.</text>
</comment>
<dbReference type="GO" id="GO:0005524">
    <property type="term" value="F:ATP binding"/>
    <property type="evidence" value="ECO:0007669"/>
    <property type="project" value="UniProtKB-UniRule"/>
</dbReference>
<proteinExistence type="inferred from homology"/>
<dbReference type="GO" id="GO:0006427">
    <property type="term" value="P:histidyl-tRNA aminoacylation"/>
    <property type="evidence" value="ECO:0007669"/>
    <property type="project" value="UniProtKB-UniRule"/>
</dbReference>
<dbReference type="RefSeq" id="WP_096602153.1">
    <property type="nucleotide sequence ID" value="NZ_OBEN01000005.1"/>
</dbReference>
<feature type="domain" description="Aminoacyl-transfer RNA synthetases class-II family profile" evidence="11">
    <location>
        <begin position="1"/>
        <end position="326"/>
    </location>
</feature>
<evidence type="ECO:0000256" key="8">
    <source>
        <dbReference type="ARBA" id="ARBA00047639"/>
    </source>
</evidence>
<dbReference type="InterPro" id="IPR015807">
    <property type="entry name" value="His-tRNA-ligase"/>
</dbReference>
<dbReference type="InterPro" id="IPR004154">
    <property type="entry name" value="Anticodon-bd"/>
</dbReference>
<keyword evidence="13" id="KW-1185">Reference proteome</keyword>
<dbReference type="Pfam" id="PF13393">
    <property type="entry name" value="tRNA-synt_His"/>
    <property type="match status" value="1"/>
</dbReference>
<keyword evidence="5 9" id="KW-0067">ATP-binding</keyword>
<dbReference type="InterPro" id="IPR045864">
    <property type="entry name" value="aa-tRNA-synth_II/BPL/LPL"/>
</dbReference>
<dbReference type="SUPFAM" id="SSF55681">
    <property type="entry name" value="Class II aaRS and biotin synthetases"/>
    <property type="match status" value="1"/>
</dbReference>
<gene>
    <name evidence="9" type="primary">hisS</name>
    <name evidence="12" type="ORF">SAMN06265353_1087</name>
</gene>
<keyword evidence="7 9" id="KW-0030">Aminoacyl-tRNA synthetase</keyword>
<dbReference type="EC" id="6.1.1.21" evidence="9"/>
<feature type="binding site" evidence="10">
    <location>
        <position position="257"/>
    </location>
    <ligand>
        <name>L-histidine</name>
        <dbReference type="ChEBI" id="CHEBI:57595"/>
    </ligand>
</feature>
<reference evidence="13" key="1">
    <citation type="submission" date="2017-09" db="EMBL/GenBank/DDBJ databases">
        <authorList>
            <person name="Varghese N."/>
            <person name="Submissions S."/>
        </authorList>
    </citation>
    <scope>NUCLEOTIDE SEQUENCE [LARGE SCALE GENOMIC DNA]</scope>
    <source>
        <strain evidence="13">DSM 2913</strain>
    </source>
</reference>
<comment type="catalytic activity">
    <reaction evidence="8 9">
        <text>tRNA(His) + L-histidine + ATP = L-histidyl-tRNA(His) + AMP + diphosphate + H(+)</text>
        <dbReference type="Rhea" id="RHEA:17313"/>
        <dbReference type="Rhea" id="RHEA-COMP:9665"/>
        <dbReference type="Rhea" id="RHEA-COMP:9689"/>
        <dbReference type="ChEBI" id="CHEBI:15378"/>
        <dbReference type="ChEBI" id="CHEBI:30616"/>
        <dbReference type="ChEBI" id="CHEBI:33019"/>
        <dbReference type="ChEBI" id="CHEBI:57595"/>
        <dbReference type="ChEBI" id="CHEBI:78442"/>
        <dbReference type="ChEBI" id="CHEBI:78527"/>
        <dbReference type="ChEBI" id="CHEBI:456215"/>
        <dbReference type="EC" id="6.1.1.21"/>
    </reaction>
</comment>
<keyword evidence="3 9" id="KW-0436">Ligase</keyword>
<dbReference type="Pfam" id="PF03129">
    <property type="entry name" value="HGTP_anticodon"/>
    <property type="match status" value="1"/>
</dbReference>
<evidence type="ECO:0000259" key="11">
    <source>
        <dbReference type="PROSITE" id="PS50862"/>
    </source>
</evidence>
<evidence type="ECO:0000256" key="6">
    <source>
        <dbReference type="ARBA" id="ARBA00022917"/>
    </source>
</evidence>
<feature type="binding site" evidence="10">
    <location>
        <position position="113"/>
    </location>
    <ligand>
        <name>L-histidine</name>
        <dbReference type="ChEBI" id="CHEBI:57595"/>
    </ligand>
</feature>
<evidence type="ECO:0000256" key="3">
    <source>
        <dbReference type="ARBA" id="ARBA00022598"/>
    </source>
</evidence>
<dbReference type="InterPro" id="IPR004516">
    <property type="entry name" value="HisRS/HisZ"/>
</dbReference>
<feature type="binding site" evidence="10">
    <location>
        <begin position="82"/>
        <end position="84"/>
    </location>
    <ligand>
        <name>L-histidine</name>
        <dbReference type="ChEBI" id="CHEBI:57595"/>
    </ligand>
</feature>
<dbReference type="Proteomes" id="UP000218627">
    <property type="component" value="Unassembled WGS sequence"/>
</dbReference>
<evidence type="ECO:0000313" key="12">
    <source>
        <dbReference type="EMBL" id="SNZ14423.1"/>
    </source>
</evidence>
<dbReference type="InterPro" id="IPR036621">
    <property type="entry name" value="Anticodon-bd_dom_sf"/>
</dbReference>
<dbReference type="InterPro" id="IPR041715">
    <property type="entry name" value="HisRS-like_core"/>
</dbReference>